<keyword evidence="8" id="KW-0406">Ion transport</keyword>
<dbReference type="PANTHER" id="PTHR32024:SF1">
    <property type="entry name" value="KTR SYSTEM POTASSIUM UPTAKE PROTEIN B"/>
    <property type="match status" value="1"/>
</dbReference>
<dbReference type="PANTHER" id="PTHR32024">
    <property type="entry name" value="TRK SYSTEM POTASSIUM UPTAKE PROTEIN TRKG-RELATED"/>
    <property type="match status" value="1"/>
</dbReference>
<keyword evidence="4" id="KW-0633">Potassium transport</keyword>
<feature type="transmembrane region" description="Helical" evidence="10">
    <location>
        <begin position="74"/>
        <end position="99"/>
    </location>
</feature>
<proteinExistence type="predicted"/>
<evidence type="ECO:0000256" key="1">
    <source>
        <dbReference type="ARBA" id="ARBA00004651"/>
    </source>
</evidence>
<feature type="transmembrane region" description="Helical" evidence="10">
    <location>
        <begin position="229"/>
        <end position="248"/>
    </location>
</feature>
<comment type="caution">
    <text evidence="11">The sequence shown here is derived from an EMBL/GenBank/DDBJ whole genome shotgun (WGS) entry which is preliminary data.</text>
</comment>
<dbReference type="EMBL" id="JBHTLM010000014">
    <property type="protein sequence ID" value="MFD1178133.1"/>
    <property type="molecule type" value="Genomic_DNA"/>
</dbReference>
<evidence type="ECO:0000256" key="8">
    <source>
        <dbReference type="ARBA" id="ARBA00023065"/>
    </source>
</evidence>
<sequence length="445" mass="48793">MLFFKKISLSPPQILVMGFALIILLGSVLLMLPISSTKGTTLPFVDALFTATSATCVTGLVVRDTGTYFSTFGQVVIVMLIQVGGLGFMTMATLFSLVLKRKISLRDRLLLQEAMNQNTMEGIVRLIRKVLMYSLVIESCAALIFAIRWSFDMPIGRALYYGVWHAVSMFNNAGFDLFGEYRSLTQYVADPIVNFVAMFLIVSGGIGFIVLSDIIEFRRHRRFSLHSKVVLSMTSALILIGAIVIFIFEFTNPRTLEPLGWSGKIWSSFFQSVTPRTAGANTLDIGALRQATQFFIIILMFIGASPSSTGGGIKTTTFTILVGAVASMIRGRSDLVLFRYRLTQERIFKAITLTMLSLFLVIAVAMVLSTTEDASFLSILFETTSAFGTVGLTMGLTGKLTVIGKIIISLTMFAGRLGPLTLAYALGPKKGKELYRHPEGKMIIG</sequence>
<feature type="transmembrane region" description="Helical" evidence="10">
    <location>
        <begin position="130"/>
        <end position="151"/>
    </location>
</feature>
<evidence type="ECO:0000256" key="4">
    <source>
        <dbReference type="ARBA" id="ARBA00022538"/>
    </source>
</evidence>
<evidence type="ECO:0000313" key="11">
    <source>
        <dbReference type="EMBL" id="MFD1178133.1"/>
    </source>
</evidence>
<feature type="transmembrane region" description="Helical" evidence="10">
    <location>
        <begin position="192"/>
        <end position="217"/>
    </location>
</feature>
<dbReference type="InterPro" id="IPR003445">
    <property type="entry name" value="Cat_transpt"/>
</dbReference>
<keyword evidence="5 10" id="KW-0812">Transmembrane</keyword>
<dbReference type="InterPro" id="IPR004772">
    <property type="entry name" value="TrkH"/>
</dbReference>
<dbReference type="Pfam" id="PF02386">
    <property type="entry name" value="TrkH"/>
    <property type="match status" value="1"/>
</dbReference>
<evidence type="ECO:0000256" key="9">
    <source>
        <dbReference type="ARBA" id="ARBA00023136"/>
    </source>
</evidence>
<organism evidence="11 12">
    <name type="scientific">Paenibacillus puldeungensis</name>
    <dbReference type="NCBI Taxonomy" id="696536"/>
    <lineage>
        <taxon>Bacteria</taxon>
        <taxon>Bacillati</taxon>
        <taxon>Bacillota</taxon>
        <taxon>Bacilli</taxon>
        <taxon>Bacillales</taxon>
        <taxon>Paenibacillaceae</taxon>
        <taxon>Paenibacillus</taxon>
    </lineage>
</organism>
<name>A0ABW3S0M6_9BACL</name>
<dbReference type="Proteomes" id="UP001597262">
    <property type="component" value="Unassembled WGS sequence"/>
</dbReference>
<accession>A0ABW3S0M6</accession>
<keyword evidence="9 10" id="KW-0472">Membrane</keyword>
<evidence type="ECO:0000256" key="6">
    <source>
        <dbReference type="ARBA" id="ARBA00022958"/>
    </source>
</evidence>
<evidence type="ECO:0000256" key="3">
    <source>
        <dbReference type="ARBA" id="ARBA00022475"/>
    </source>
</evidence>
<gene>
    <name evidence="11" type="ORF">ACFQ3W_17730</name>
</gene>
<protein>
    <submittedName>
        <fullName evidence="11">TrkH family potassium uptake protein</fullName>
    </submittedName>
</protein>
<feature type="transmembrane region" description="Helical" evidence="10">
    <location>
        <begin position="406"/>
        <end position="426"/>
    </location>
</feature>
<feature type="transmembrane region" description="Helical" evidence="10">
    <location>
        <begin position="347"/>
        <end position="368"/>
    </location>
</feature>
<comment type="subcellular location">
    <subcellularLocation>
        <location evidence="1">Cell membrane</location>
        <topology evidence="1">Multi-pass membrane protein</topology>
    </subcellularLocation>
</comment>
<evidence type="ECO:0000256" key="5">
    <source>
        <dbReference type="ARBA" id="ARBA00022692"/>
    </source>
</evidence>
<evidence type="ECO:0000313" key="12">
    <source>
        <dbReference type="Proteomes" id="UP001597262"/>
    </source>
</evidence>
<dbReference type="NCBIfam" id="TIGR00933">
    <property type="entry name" value="2a38"/>
    <property type="match status" value="1"/>
</dbReference>
<dbReference type="RefSeq" id="WP_379320680.1">
    <property type="nucleotide sequence ID" value="NZ_JBHTLM010000014.1"/>
</dbReference>
<keyword evidence="7 10" id="KW-1133">Transmembrane helix</keyword>
<reference evidence="12" key="1">
    <citation type="journal article" date="2019" name="Int. J. Syst. Evol. Microbiol.">
        <title>The Global Catalogue of Microorganisms (GCM) 10K type strain sequencing project: providing services to taxonomists for standard genome sequencing and annotation.</title>
        <authorList>
            <consortium name="The Broad Institute Genomics Platform"/>
            <consortium name="The Broad Institute Genome Sequencing Center for Infectious Disease"/>
            <person name="Wu L."/>
            <person name="Ma J."/>
        </authorList>
    </citation>
    <scope>NUCLEOTIDE SEQUENCE [LARGE SCALE GENOMIC DNA]</scope>
    <source>
        <strain evidence="12">CCUG 59189</strain>
    </source>
</reference>
<evidence type="ECO:0000256" key="2">
    <source>
        <dbReference type="ARBA" id="ARBA00022448"/>
    </source>
</evidence>
<keyword evidence="12" id="KW-1185">Reference proteome</keyword>
<feature type="transmembrane region" description="Helical" evidence="10">
    <location>
        <begin position="12"/>
        <end position="32"/>
    </location>
</feature>
<feature type="transmembrane region" description="Helical" evidence="10">
    <location>
        <begin position="374"/>
        <end position="394"/>
    </location>
</feature>
<keyword evidence="3" id="KW-1003">Cell membrane</keyword>
<keyword evidence="6" id="KW-0630">Potassium</keyword>
<keyword evidence="2" id="KW-0813">Transport</keyword>
<evidence type="ECO:0000256" key="7">
    <source>
        <dbReference type="ARBA" id="ARBA00022989"/>
    </source>
</evidence>
<feature type="transmembrane region" description="Helical" evidence="10">
    <location>
        <begin position="44"/>
        <end position="62"/>
    </location>
</feature>
<evidence type="ECO:0000256" key="10">
    <source>
        <dbReference type="SAM" id="Phobius"/>
    </source>
</evidence>
<feature type="transmembrane region" description="Helical" evidence="10">
    <location>
        <begin position="294"/>
        <end position="326"/>
    </location>
</feature>